<protein>
    <submittedName>
        <fullName evidence="3">Lytic transglycosylase domain-containing protein</fullName>
    </submittedName>
</protein>
<gene>
    <name evidence="3" type="ORF">KAK06_22725</name>
</gene>
<organism evidence="3 4">
    <name type="scientific">Ideonella aquatica</name>
    <dbReference type="NCBI Taxonomy" id="2824119"/>
    <lineage>
        <taxon>Bacteria</taxon>
        <taxon>Pseudomonadati</taxon>
        <taxon>Pseudomonadota</taxon>
        <taxon>Betaproteobacteria</taxon>
        <taxon>Burkholderiales</taxon>
        <taxon>Sphaerotilaceae</taxon>
        <taxon>Ideonella</taxon>
    </lineage>
</organism>
<comment type="caution">
    <text evidence="3">The sequence shown here is derived from an EMBL/GenBank/DDBJ whole genome shotgun (WGS) entry which is preliminary data.</text>
</comment>
<feature type="domain" description="Transglycosylase SLT" evidence="2">
    <location>
        <begin position="27"/>
        <end position="127"/>
    </location>
</feature>
<dbReference type="AlphaFoldDB" id="A0A941BNA3"/>
<dbReference type="Gene3D" id="1.10.530.10">
    <property type="match status" value="1"/>
</dbReference>
<evidence type="ECO:0000313" key="4">
    <source>
        <dbReference type="Proteomes" id="UP000678374"/>
    </source>
</evidence>
<dbReference type="CDD" id="cd13400">
    <property type="entry name" value="LT_IagB-like"/>
    <property type="match status" value="1"/>
</dbReference>
<dbReference type="InterPro" id="IPR023346">
    <property type="entry name" value="Lysozyme-like_dom_sf"/>
</dbReference>
<keyword evidence="4" id="KW-1185">Reference proteome</keyword>
<dbReference type="EMBL" id="JAGQDE010000038">
    <property type="protein sequence ID" value="MBQ0961769.1"/>
    <property type="molecule type" value="Genomic_DNA"/>
</dbReference>
<proteinExistence type="predicted"/>
<accession>A0A941BNA3</accession>
<evidence type="ECO:0000256" key="1">
    <source>
        <dbReference type="SAM" id="MobiDB-lite"/>
    </source>
</evidence>
<reference evidence="3" key="1">
    <citation type="submission" date="2021-04" db="EMBL/GenBank/DDBJ databases">
        <title>The genome sequence of Ideonella sp. 4Y11.</title>
        <authorList>
            <person name="Liu Y."/>
        </authorList>
    </citation>
    <scope>NUCLEOTIDE SEQUENCE</scope>
    <source>
        <strain evidence="3">4Y11</strain>
    </source>
</reference>
<dbReference type="Proteomes" id="UP000678374">
    <property type="component" value="Unassembled WGS sequence"/>
</dbReference>
<dbReference type="SUPFAM" id="SSF53955">
    <property type="entry name" value="Lysozyme-like"/>
    <property type="match status" value="1"/>
</dbReference>
<evidence type="ECO:0000259" key="2">
    <source>
        <dbReference type="Pfam" id="PF01464"/>
    </source>
</evidence>
<feature type="region of interest" description="Disordered" evidence="1">
    <location>
        <begin position="158"/>
        <end position="189"/>
    </location>
</feature>
<name>A0A941BNA3_9BURK</name>
<evidence type="ECO:0000313" key="3">
    <source>
        <dbReference type="EMBL" id="MBQ0961769.1"/>
    </source>
</evidence>
<dbReference type="Pfam" id="PF01464">
    <property type="entry name" value="SLT"/>
    <property type="match status" value="1"/>
</dbReference>
<sequence>MALLAWFTSSDARAGGRSVSEPAIEQCFEFQAARFGLDASLLRSIAVVESGLRPGVDNNDHLPRTGTRDIGLMQINTGWLPVLRQHGIGLRELRDPCTNIEVGAWILGDLVRRHGNSWDAVGAYNAACTQLKGGACRRARSAYAWKVWRSQQRDALRAPGETPSAARGLPAVQFAPTTPARSMRPTDPGLVSINALSQVARVDSSSLPPGHQEASQ</sequence>
<dbReference type="InterPro" id="IPR008258">
    <property type="entry name" value="Transglycosylase_SLT_dom_1"/>
</dbReference>